<gene>
    <name evidence="1" type="ORF">VFPPC_18172</name>
</gene>
<reference evidence="1 2" key="1">
    <citation type="journal article" date="2016" name="PLoS Pathog.">
        <title>Biosynthesis of antibiotic leucinostatins in bio-control fungus Purpureocillium lilacinum and their inhibition on phytophthora revealed by genome mining.</title>
        <authorList>
            <person name="Wang G."/>
            <person name="Liu Z."/>
            <person name="Lin R."/>
            <person name="Li E."/>
            <person name="Mao Z."/>
            <person name="Ling J."/>
            <person name="Yang Y."/>
            <person name="Yin W.B."/>
            <person name="Xie B."/>
        </authorList>
    </citation>
    <scope>NUCLEOTIDE SEQUENCE [LARGE SCALE GENOMIC DNA]</scope>
    <source>
        <strain evidence="1">170</strain>
    </source>
</reference>
<accession>A0A219ATZ4</accession>
<evidence type="ECO:0000313" key="1">
    <source>
        <dbReference type="EMBL" id="OWT43625.1"/>
    </source>
</evidence>
<dbReference type="GeneID" id="28858433"/>
<dbReference type="AlphaFoldDB" id="A0A219ATZ4"/>
<dbReference type="Proteomes" id="UP000078397">
    <property type="component" value="Unassembled WGS sequence"/>
</dbReference>
<dbReference type="EMBL" id="LSBJ02000001">
    <property type="protein sequence ID" value="OWT43625.1"/>
    <property type="molecule type" value="Genomic_DNA"/>
</dbReference>
<proteinExistence type="predicted"/>
<dbReference type="KEGG" id="pchm:VFPPC_18172"/>
<sequence length="208" mass="23235">MLPECYADTRPSTMPFALAMLVQRHRKRLPAVHLLYIASWRGTNNEVQDIEQGACQSLYTALATRLLSWFVVDFVASDGLGPTPDQRRLTVLHRSPNWVIQVTSASIATQYNYAGGPYHDDVHAQRDGAKMPTPRSRAYQLVSGSRLGQCDDRQQLPTGTALISLFRRYVQTLNENLWALKRLDEQNAGPGHQISQTGANDLDGVQCL</sequence>
<protein>
    <submittedName>
        <fullName evidence="1">Uncharacterized protein</fullName>
    </submittedName>
</protein>
<keyword evidence="2" id="KW-1185">Reference proteome</keyword>
<evidence type="ECO:0000313" key="2">
    <source>
        <dbReference type="Proteomes" id="UP000078397"/>
    </source>
</evidence>
<organism evidence="1 2">
    <name type="scientific">Pochonia chlamydosporia 170</name>
    <dbReference type="NCBI Taxonomy" id="1380566"/>
    <lineage>
        <taxon>Eukaryota</taxon>
        <taxon>Fungi</taxon>
        <taxon>Dikarya</taxon>
        <taxon>Ascomycota</taxon>
        <taxon>Pezizomycotina</taxon>
        <taxon>Sordariomycetes</taxon>
        <taxon>Hypocreomycetidae</taxon>
        <taxon>Hypocreales</taxon>
        <taxon>Clavicipitaceae</taxon>
        <taxon>Pochonia</taxon>
    </lineage>
</organism>
<dbReference type="RefSeq" id="XP_022286028.1">
    <property type="nucleotide sequence ID" value="XM_022429825.1"/>
</dbReference>
<comment type="caution">
    <text evidence="1">The sequence shown here is derived from an EMBL/GenBank/DDBJ whole genome shotgun (WGS) entry which is preliminary data.</text>
</comment>
<name>A0A219ATZ4_METCM</name>